<gene>
    <name evidence="2" type="ORF">g.5908</name>
</gene>
<name>A0A1B6CBL2_9HEMI</name>
<proteinExistence type="predicted"/>
<organism evidence="2">
    <name type="scientific">Clastoptera arizonana</name>
    <name type="common">Arizona spittle bug</name>
    <dbReference type="NCBI Taxonomy" id="38151"/>
    <lineage>
        <taxon>Eukaryota</taxon>
        <taxon>Metazoa</taxon>
        <taxon>Ecdysozoa</taxon>
        <taxon>Arthropoda</taxon>
        <taxon>Hexapoda</taxon>
        <taxon>Insecta</taxon>
        <taxon>Pterygota</taxon>
        <taxon>Neoptera</taxon>
        <taxon>Paraneoptera</taxon>
        <taxon>Hemiptera</taxon>
        <taxon>Auchenorrhyncha</taxon>
        <taxon>Cercopoidea</taxon>
        <taxon>Clastopteridae</taxon>
        <taxon>Clastoptera</taxon>
    </lineage>
</organism>
<dbReference type="AlphaFoldDB" id="A0A1B6CBL2"/>
<sequence length="297" mass="34579">MSAIDSFSGVFNLAIYVFLFSSVYRTAGQDTFKFQSRADRGDWNYIYPMTYLNKLALFKSEESILSLFRREEVKDHLNIRAFLNAYKSCFWKDDIKALPEYRKPFIVVEGNNLTARRELSKRLSGHHNVGRVFNPPQCLFGWSRIFPRGDLLKKASFQLGLYAAAFTVRQWLNKGLPVFMDGYWTDQASYIIARIYKTIDDLPKKGSPMYEEPEDLMLPDLVLYLDFEMKHLDRFSNYSSNIDFDAINKVIYSNFKYTPVAIVKVPNDMQDAFDIVMEVIQSKLSKQYDLTPAKPKV</sequence>
<accession>A0A1B6CBL2</accession>
<dbReference type="EMBL" id="GEDC01026440">
    <property type="protein sequence ID" value="JAS10858.1"/>
    <property type="molecule type" value="Transcribed_RNA"/>
</dbReference>
<reference evidence="2" key="1">
    <citation type="submission" date="2015-12" db="EMBL/GenBank/DDBJ databases">
        <title>De novo transcriptome assembly of four potential Pierce s Disease insect vectors from Arizona vineyards.</title>
        <authorList>
            <person name="Tassone E.E."/>
        </authorList>
    </citation>
    <scope>NUCLEOTIDE SEQUENCE</scope>
</reference>
<evidence type="ECO:0000313" key="2">
    <source>
        <dbReference type="EMBL" id="JAS10858.1"/>
    </source>
</evidence>
<keyword evidence="1" id="KW-0812">Transmembrane</keyword>
<keyword evidence="1" id="KW-1133">Transmembrane helix</keyword>
<evidence type="ECO:0000256" key="1">
    <source>
        <dbReference type="SAM" id="Phobius"/>
    </source>
</evidence>
<keyword evidence="1" id="KW-0472">Membrane</keyword>
<protein>
    <submittedName>
        <fullName evidence="2">Uncharacterized protein</fullName>
    </submittedName>
</protein>
<feature type="transmembrane region" description="Helical" evidence="1">
    <location>
        <begin position="6"/>
        <end position="27"/>
    </location>
</feature>